<dbReference type="GO" id="GO:0012505">
    <property type="term" value="C:endomembrane system"/>
    <property type="evidence" value="ECO:0007669"/>
    <property type="project" value="UniProtKB-SubCell"/>
</dbReference>
<dbReference type="Proteomes" id="UP001634394">
    <property type="component" value="Unassembled WGS sequence"/>
</dbReference>
<evidence type="ECO:0000256" key="6">
    <source>
        <dbReference type="ARBA" id="ARBA00023288"/>
    </source>
</evidence>
<comment type="subcellular location">
    <subcellularLocation>
        <location evidence="1">Cytoplasmic vesicle</location>
        <location evidence="1">Autophagosome</location>
    </subcellularLocation>
    <subcellularLocation>
        <location evidence="8">Endomembrane system</location>
        <topology evidence="8">Lipid-anchor</topology>
    </subcellularLocation>
</comment>
<keyword evidence="6 9" id="KW-0449">Lipoprotein</keyword>
<evidence type="ECO:0000256" key="8">
    <source>
        <dbReference type="ARBA" id="ARBA00037868"/>
    </source>
</evidence>
<comment type="caution">
    <text evidence="11">The sequence shown here is derived from an EMBL/GenBank/DDBJ whole genome shotgun (WGS) entry which is preliminary data.</text>
</comment>
<sequence>MDTSKPFKERRAFAQRTEDVINVKTKHPDKIPVIIERYERETILPPLDKSKFLIPDSCNMSEMVKIIKRRLMLHPSQSFYLLVNNKSMVSNTTPLSEVYEREKDKDGFLYVVYASQETFGS</sequence>
<dbReference type="InterPro" id="IPR004241">
    <property type="entry name" value="Atg8-like"/>
</dbReference>
<keyword evidence="12" id="KW-1185">Reference proteome</keyword>
<evidence type="ECO:0000256" key="9">
    <source>
        <dbReference type="PIRSR" id="PIRSR604241-50"/>
    </source>
</evidence>
<evidence type="ECO:0000313" key="11">
    <source>
        <dbReference type="EMBL" id="KAL3841919.1"/>
    </source>
</evidence>
<evidence type="ECO:0000256" key="1">
    <source>
        <dbReference type="ARBA" id="ARBA00004419"/>
    </source>
</evidence>
<evidence type="ECO:0000256" key="10">
    <source>
        <dbReference type="RuleBase" id="RU004384"/>
    </source>
</evidence>
<protein>
    <submittedName>
        <fullName evidence="11">Uncharacterized protein</fullName>
    </submittedName>
</protein>
<dbReference type="CDD" id="cd16129">
    <property type="entry name" value="Ubl_ATG8_MAP1LC3"/>
    <property type="match status" value="1"/>
</dbReference>
<proteinExistence type="inferred from homology"/>
<evidence type="ECO:0000256" key="5">
    <source>
        <dbReference type="ARBA" id="ARBA00023136"/>
    </source>
</evidence>
<evidence type="ECO:0000256" key="7">
    <source>
        <dbReference type="ARBA" id="ARBA00023329"/>
    </source>
</evidence>
<keyword evidence="7" id="KW-0968">Cytoplasmic vesicle</keyword>
<dbReference type="GO" id="GO:0006950">
    <property type="term" value="P:response to stress"/>
    <property type="evidence" value="ECO:0007669"/>
    <property type="project" value="UniProtKB-ARBA"/>
</dbReference>
<dbReference type="SUPFAM" id="SSF54236">
    <property type="entry name" value="Ubiquitin-like"/>
    <property type="match status" value="1"/>
</dbReference>
<evidence type="ECO:0000256" key="4">
    <source>
        <dbReference type="ARBA" id="ARBA00023006"/>
    </source>
</evidence>
<keyword evidence="4 10" id="KW-0072">Autophagy</keyword>
<dbReference type="GO" id="GO:0031410">
    <property type="term" value="C:cytoplasmic vesicle"/>
    <property type="evidence" value="ECO:0007669"/>
    <property type="project" value="UniProtKB-KW"/>
</dbReference>
<organism evidence="11 12">
    <name type="scientific">Sinanodonta woodiana</name>
    <name type="common">Chinese pond mussel</name>
    <name type="synonym">Anodonta woodiana</name>
    <dbReference type="NCBI Taxonomy" id="1069815"/>
    <lineage>
        <taxon>Eukaryota</taxon>
        <taxon>Metazoa</taxon>
        <taxon>Spiralia</taxon>
        <taxon>Lophotrochozoa</taxon>
        <taxon>Mollusca</taxon>
        <taxon>Bivalvia</taxon>
        <taxon>Autobranchia</taxon>
        <taxon>Heteroconchia</taxon>
        <taxon>Palaeoheterodonta</taxon>
        <taxon>Unionida</taxon>
        <taxon>Unionoidea</taxon>
        <taxon>Unionidae</taxon>
        <taxon>Unioninae</taxon>
        <taxon>Sinanodonta</taxon>
    </lineage>
</organism>
<accession>A0ABD3TXN8</accession>
<dbReference type="GO" id="GO:0016236">
    <property type="term" value="P:macroautophagy"/>
    <property type="evidence" value="ECO:0007669"/>
    <property type="project" value="UniProtKB-ARBA"/>
</dbReference>
<dbReference type="Pfam" id="PF02991">
    <property type="entry name" value="ATG8"/>
    <property type="match status" value="1"/>
</dbReference>
<dbReference type="Gene3D" id="3.10.20.90">
    <property type="entry name" value="Phosphatidylinositol 3-kinase Catalytic Subunit, Chain A, domain 1"/>
    <property type="match status" value="1"/>
</dbReference>
<name>A0ABD3TXN8_SINWO</name>
<dbReference type="EMBL" id="JBJQND010000017">
    <property type="protein sequence ID" value="KAL3841919.1"/>
    <property type="molecule type" value="Genomic_DNA"/>
</dbReference>
<evidence type="ECO:0000313" key="12">
    <source>
        <dbReference type="Proteomes" id="UP001634394"/>
    </source>
</evidence>
<evidence type="ECO:0000256" key="2">
    <source>
        <dbReference type="ARBA" id="ARBA00007293"/>
    </source>
</evidence>
<dbReference type="InterPro" id="IPR029071">
    <property type="entry name" value="Ubiquitin-like_domsf"/>
</dbReference>
<comment type="similarity">
    <text evidence="2 10">Belongs to the ATG8 family.</text>
</comment>
<dbReference type="AlphaFoldDB" id="A0ABD3TXN8"/>
<gene>
    <name evidence="11" type="ORF">ACJMK2_020008</name>
</gene>
<feature type="lipid moiety-binding region" description="Phosphatidylserine amidated glycine; alternate" evidence="9">
    <location>
        <position position="120"/>
    </location>
</feature>
<keyword evidence="3" id="KW-0963">Cytoplasm</keyword>
<dbReference type="FunFam" id="3.10.20.90:FF:000149">
    <property type="entry name" value="microtubule-associated proteins 1A/1B light chain 3C"/>
    <property type="match status" value="1"/>
</dbReference>
<keyword evidence="5" id="KW-0472">Membrane</keyword>
<reference evidence="11 12" key="1">
    <citation type="submission" date="2024-11" db="EMBL/GenBank/DDBJ databases">
        <title>Chromosome-level genome assembly of the freshwater bivalve Anodonta woodiana.</title>
        <authorList>
            <person name="Chen X."/>
        </authorList>
    </citation>
    <scope>NUCLEOTIDE SEQUENCE [LARGE SCALE GENOMIC DNA]</scope>
    <source>
        <strain evidence="11">MN2024</strain>
        <tissue evidence="11">Gills</tissue>
    </source>
</reference>
<evidence type="ECO:0000256" key="3">
    <source>
        <dbReference type="ARBA" id="ARBA00022490"/>
    </source>
</evidence>
<dbReference type="PANTHER" id="PTHR10969">
    <property type="entry name" value="MICROTUBULE-ASSOCIATED PROTEINS 1A/1B LIGHT CHAIN 3-RELATED"/>
    <property type="match status" value="1"/>
</dbReference>
<dbReference type="GO" id="GO:0005776">
    <property type="term" value="C:autophagosome"/>
    <property type="evidence" value="ECO:0007669"/>
    <property type="project" value="UniProtKB-SubCell"/>
</dbReference>